<evidence type="ECO:0000256" key="6">
    <source>
        <dbReference type="ARBA" id="ARBA00022692"/>
    </source>
</evidence>
<keyword evidence="9" id="KW-0472">Membrane</keyword>
<dbReference type="PANTHER" id="PTHR47464:SF2">
    <property type="entry name" value="MACOILIN"/>
    <property type="match status" value="1"/>
</dbReference>
<gene>
    <name evidence="13" type="ORF">PXEA_LOCUS26910</name>
</gene>
<keyword evidence="6" id="KW-0812">Transmembrane</keyword>
<evidence type="ECO:0000256" key="9">
    <source>
        <dbReference type="ARBA" id="ARBA00023136"/>
    </source>
</evidence>
<evidence type="ECO:0000256" key="2">
    <source>
        <dbReference type="ARBA" id="ARBA00004232"/>
    </source>
</evidence>
<evidence type="ECO:0000256" key="10">
    <source>
        <dbReference type="ARBA" id="ARBA00023180"/>
    </source>
</evidence>
<accession>A0A448XCA1</accession>
<evidence type="ECO:0000256" key="4">
    <source>
        <dbReference type="ARBA" id="ARBA00021882"/>
    </source>
</evidence>
<evidence type="ECO:0000256" key="3">
    <source>
        <dbReference type="ARBA" id="ARBA00004269"/>
    </source>
</evidence>
<evidence type="ECO:0000256" key="5">
    <source>
        <dbReference type="ARBA" id="ARBA00022553"/>
    </source>
</evidence>
<name>A0A448XCA1_9PLAT</name>
<comment type="caution">
    <text evidence="13">The sequence shown here is derived from an EMBL/GenBank/DDBJ whole genome shotgun (WGS) entry which is preliminary data.</text>
</comment>
<proteinExistence type="predicted"/>
<organism evidence="13 14">
    <name type="scientific">Protopolystoma xenopodis</name>
    <dbReference type="NCBI Taxonomy" id="117903"/>
    <lineage>
        <taxon>Eukaryota</taxon>
        <taxon>Metazoa</taxon>
        <taxon>Spiralia</taxon>
        <taxon>Lophotrochozoa</taxon>
        <taxon>Platyhelminthes</taxon>
        <taxon>Monogenea</taxon>
        <taxon>Polyopisthocotylea</taxon>
        <taxon>Polystomatidea</taxon>
        <taxon>Polystomatidae</taxon>
        <taxon>Protopolystoma</taxon>
    </lineage>
</organism>
<protein>
    <recommendedName>
        <fullName evidence="4">Macoilin</fullName>
    </recommendedName>
    <alternativeName>
        <fullName evidence="12">Transmembrane protein 57</fullName>
    </alternativeName>
</protein>
<evidence type="ECO:0000313" key="14">
    <source>
        <dbReference type="Proteomes" id="UP000784294"/>
    </source>
</evidence>
<keyword evidence="8" id="KW-1133">Transmembrane helix</keyword>
<dbReference type="GO" id="GO:0031965">
    <property type="term" value="C:nuclear membrane"/>
    <property type="evidence" value="ECO:0007669"/>
    <property type="project" value="UniProtKB-SubCell"/>
</dbReference>
<evidence type="ECO:0000313" key="13">
    <source>
        <dbReference type="EMBL" id="VEL33470.1"/>
    </source>
</evidence>
<dbReference type="InterPro" id="IPR019130">
    <property type="entry name" value="Macoilin"/>
</dbReference>
<dbReference type="PANTHER" id="PTHR47464">
    <property type="entry name" value="MACOILIN"/>
    <property type="match status" value="1"/>
</dbReference>
<keyword evidence="7" id="KW-0256">Endoplasmic reticulum</keyword>
<keyword evidence="10" id="KW-0325">Glycoprotein</keyword>
<evidence type="ECO:0000256" key="7">
    <source>
        <dbReference type="ARBA" id="ARBA00022824"/>
    </source>
</evidence>
<dbReference type="Pfam" id="PF09726">
    <property type="entry name" value="Macoilin"/>
    <property type="match status" value="1"/>
</dbReference>
<comment type="function">
    <text evidence="1">Plays a role in the regulation of neuronal activity.</text>
</comment>
<evidence type="ECO:0000256" key="12">
    <source>
        <dbReference type="ARBA" id="ARBA00031129"/>
    </source>
</evidence>
<dbReference type="GO" id="GO:0030867">
    <property type="term" value="C:rough endoplasmic reticulum membrane"/>
    <property type="evidence" value="ECO:0007669"/>
    <property type="project" value="UniProtKB-SubCell"/>
</dbReference>
<evidence type="ECO:0000256" key="1">
    <source>
        <dbReference type="ARBA" id="ARBA00003440"/>
    </source>
</evidence>
<sequence length="141" mass="15823">MIQPRLENTVRKLRAELQSARAFEMNLRHQVASLEREDRLTRISLSSQRQANEALAAKLQRLVTRTRSDRAHLSGLESQLVEERTSRLRLAHQLAGLAGPGTSAALATCVEVEATDYQKIEEAGAASPEIYKYVFFSCKKL</sequence>
<comment type="subcellular location">
    <subcellularLocation>
        <location evidence="2">Nucleus membrane</location>
        <topology evidence="2">Multi-pass membrane protein</topology>
    </subcellularLocation>
    <subcellularLocation>
        <location evidence="3">Rough endoplasmic reticulum membrane</location>
        <topology evidence="3">Multi-pass membrane protein</topology>
    </subcellularLocation>
</comment>
<dbReference type="Proteomes" id="UP000784294">
    <property type="component" value="Unassembled WGS sequence"/>
</dbReference>
<keyword evidence="5" id="KW-0597">Phosphoprotein</keyword>
<dbReference type="OrthoDB" id="10071111at2759"/>
<dbReference type="GO" id="GO:0023041">
    <property type="term" value="P:neuronal signal transduction"/>
    <property type="evidence" value="ECO:0007669"/>
    <property type="project" value="InterPro"/>
</dbReference>
<keyword evidence="11" id="KW-0539">Nucleus</keyword>
<evidence type="ECO:0000256" key="11">
    <source>
        <dbReference type="ARBA" id="ARBA00023242"/>
    </source>
</evidence>
<dbReference type="AlphaFoldDB" id="A0A448XCA1"/>
<evidence type="ECO:0000256" key="8">
    <source>
        <dbReference type="ARBA" id="ARBA00022989"/>
    </source>
</evidence>
<reference evidence="13" key="1">
    <citation type="submission" date="2018-11" db="EMBL/GenBank/DDBJ databases">
        <authorList>
            <consortium name="Pathogen Informatics"/>
        </authorList>
    </citation>
    <scope>NUCLEOTIDE SEQUENCE</scope>
</reference>
<keyword evidence="14" id="KW-1185">Reference proteome</keyword>
<dbReference type="EMBL" id="CAAALY010245830">
    <property type="protein sequence ID" value="VEL33470.1"/>
    <property type="molecule type" value="Genomic_DNA"/>
</dbReference>